<dbReference type="EMBL" id="CAJOBB010003207">
    <property type="protein sequence ID" value="CAF4027243.1"/>
    <property type="molecule type" value="Genomic_DNA"/>
</dbReference>
<proteinExistence type="predicted"/>
<gene>
    <name evidence="7" type="ORF">IZO911_LOCUS43191</name>
    <name evidence="8" type="ORF">KXQ929_LOCUS30058</name>
</gene>
<evidence type="ECO:0000256" key="1">
    <source>
        <dbReference type="ARBA" id="ARBA00004370"/>
    </source>
</evidence>
<keyword evidence="2 5" id="KW-0812">Transmembrane</keyword>
<accession>A0A819Q184</accession>
<evidence type="ECO:0000256" key="5">
    <source>
        <dbReference type="SAM" id="Phobius"/>
    </source>
</evidence>
<dbReference type="GO" id="GO:0004930">
    <property type="term" value="F:G protein-coupled receptor activity"/>
    <property type="evidence" value="ECO:0007669"/>
    <property type="project" value="InterPro"/>
</dbReference>
<dbReference type="Pfam" id="PF00001">
    <property type="entry name" value="7tm_1"/>
    <property type="match status" value="1"/>
</dbReference>
<evidence type="ECO:0000256" key="2">
    <source>
        <dbReference type="ARBA" id="ARBA00022692"/>
    </source>
</evidence>
<dbReference type="EMBL" id="CAJNOE010002062">
    <property type="protein sequence ID" value="CAF1465992.1"/>
    <property type="molecule type" value="Genomic_DNA"/>
</dbReference>
<evidence type="ECO:0000313" key="8">
    <source>
        <dbReference type="EMBL" id="CAF4027243.1"/>
    </source>
</evidence>
<dbReference type="Proteomes" id="UP000663860">
    <property type="component" value="Unassembled WGS sequence"/>
</dbReference>
<comment type="subcellular location">
    <subcellularLocation>
        <location evidence="1">Membrane</location>
    </subcellularLocation>
</comment>
<feature type="transmembrane region" description="Helical" evidence="5">
    <location>
        <begin position="70"/>
        <end position="89"/>
    </location>
</feature>
<reference evidence="8" key="1">
    <citation type="submission" date="2021-02" db="EMBL/GenBank/DDBJ databases">
        <authorList>
            <person name="Nowell W R."/>
        </authorList>
    </citation>
    <scope>NUCLEOTIDE SEQUENCE</scope>
</reference>
<dbReference type="CDD" id="cd00637">
    <property type="entry name" value="7tm_classA_rhodopsin-like"/>
    <property type="match status" value="1"/>
</dbReference>
<dbReference type="InterPro" id="IPR017452">
    <property type="entry name" value="GPCR_Rhodpsn_7TM"/>
</dbReference>
<evidence type="ECO:0000256" key="4">
    <source>
        <dbReference type="ARBA" id="ARBA00023136"/>
    </source>
</evidence>
<evidence type="ECO:0000313" key="9">
    <source>
        <dbReference type="Proteomes" id="UP000663868"/>
    </source>
</evidence>
<keyword evidence="3 5" id="KW-1133">Transmembrane helix</keyword>
<feature type="transmembrane region" description="Helical" evidence="5">
    <location>
        <begin position="205"/>
        <end position="228"/>
    </location>
</feature>
<protein>
    <recommendedName>
        <fullName evidence="6">G-protein coupled receptors family 1 profile domain-containing protein</fullName>
    </recommendedName>
</protein>
<keyword evidence="4 5" id="KW-0472">Membrane</keyword>
<dbReference type="GO" id="GO:0016020">
    <property type="term" value="C:membrane"/>
    <property type="evidence" value="ECO:0007669"/>
    <property type="project" value="UniProtKB-SubCell"/>
</dbReference>
<organism evidence="8 9">
    <name type="scientific">Adineta steineri</name>
    <dbReference type="NCBI Taxonomy" id="433720"/>
    <lineage>
        <taxon>Eukaryota</taxon>
        <taxon>Metazoa</taxon>
        <taxon>Spiralia</taxon>
        <taxon>Gnathifera</taxon>
        <taxon>Rotifera</taxon>
        <taxon>Eurotatoria</taxon>
        <taxon>Bdelloidea</taxon>
        <taxon>Adinetida</taxon>
        <taxon>Adinetidae</taxon>
        <taxon>Adineta</taxon>
    </lineage>
</organism>
<dbReference type="Gene3D" id="1.20.1070.10">
    <property type="entry name" value="Rhodopsin 7-helix transmembrane proteins"/>
    <property type="match status" value="1"/>
</dbReference>
<feature type="transmembrane region" description="Helical" evidence="5">
    <location>
        <begin position="284"/>
        <end position="311"/>
    </location>
</feature>
<dbReference type="InterPro" id="IPR000276">
    <property type="entry name" value="GPCR_Rhodpsn"/>
</dbReference>
<evidence type="ECO:0000313" key="7">
    <source>
        <dbReference type="EMBL" id="CAF1465992.1"/>
    </source>
</evidence>
<dbReference type="PROSITE" id="PS50262">
    <property type="entry name" value="G_PROTEIN_RECEP_F1_2"/>
    <property type="match status" value="1"/>
</dbReference>
<evidence type="ECO:0000259" key="6">
    <source>
        <dbReference type="PROSITE" id="PS50262"/>
    </source>
</evidence>
<dbReference type="AlphaFoldDB" id="A0A819Q184"/>
<feature type="transmembrane region" description="Helical" evidence="5">
    <location>
        <begin position="33"/>
        <end position="58"/>
    </location>
</feature>
<feature type="transmembrane region" description="Helical" evidence="5">
    <location>
        <begin position="249"/>
        <end position="272"/>
    </location>
</feature>
<comment type="caution">
    <text evidence="8">The sequence shown here is derived from an EMBL/GenBank/DDBJ whole genome shotgun (WGS) entry which is preliminary data.</text>
</comment>
<dbReference type="SUPFAM" id="SSF81321">
    <property type="entry name" value="Family A G protein-coupled receptor-like"/>
    <property type="match status" value="1"/>
</dbReference>
<feature type="transmembrane region" description="Helical" evidence="5">
    <location>
        <begin position="109"/>
        <end position="130"/>
    </location>
</feature>
<sequence length="334" mass="39467">MDVPDNISILTTSTSNTTIDSPNLSSVEFSYPFQFWFVLSFEIPSVICYLFIFIYIFTHKTQRQALHNHSILVVLLLSFFIVIFGYSSSVNSSHYDGKVWPATPAFCQIWWLIDFGFFSSSTVILAWSSFERHIFIFHSNLLLTRHKRLLVHYFPLLFIIMYLTIFYIYAIFFPPCENEYDYTSVICAGEPCYYTVISLVMWDTIVHGIIPTCLLVLFNTSLLWRVIWHRHSLHRRPDWKKYRKMTFELLAIVALYLFFNLPFMMIVFVQMIGYPDWGVVPERYFLFFSTLIQFILPFIFAAHLPGKWLFIKTIFSKRRRRVAPAIAVTAANRK</sequence>
<evidence type="ECO:0000256" key="3">
    <source>
        <dbReference type="ARBA" id="ARBA00022989"/>
    </source>
</evidence>
<dbReference type="Proteomes" id="UP000663868">
    <property type="component" value="Unassembled WGS sequence"/>
</dbReference>
<feature type="domain" description="G-protein coupled receptors family 1 profile" evidence="6">
    <location>
        <begin position="49"/>
        <end position="300"/>
    </location>
</feature>
<feature type="transmembrane region" description="Helical" evidence="5">
    <location>
        <begin position="150"/>
        <end position="172"/>
    </location>
</feature>
<name>A0A819Q184_9BILA</name>